<sequence length="170" mass="19242">MNGHHYEGLEYLQSLNLERMVLCRLNPLKVCLPTVTHMFAAIMRRYQVVFCYSVIEKNSRHMVPMVRSSTGGDRVLSNTNPLDCFFPYDPYLLKRSGQLIQPLYQVWEEPADPDLQPPKPTHQDSRDDEDDFLFGSTPQTDGIMGMTPGSYDSALSPRSVGSPPSAFRGL</sequence>
<feature type="region of interest" description="Disordered" evidence="2">
    <location>
        <begin position="110"/>
        <end position="170"/>
    </location>
</feature>
<comment type="similarity">
    <text evidence="1">Belongs to the RRN3 family.</text>
</comment>
<evidence type="ECO:0000313" key="3">
    <source>
        <dbReference type="EMBL" id="CAL1605100.1"/>
    </source>
</evidence>
<evidence type="ECO:0000313" key="4">
    <source>
        <dbReference type="Proteomes" id="UP001497482"/>
    </source>
</evidence>
<proteinExistence type="inferred from homology"/>
<name>A0AAV2LVK7_KNICA</name>
<organism evidence="3 4">
    <name type="scientific">Knipowitschia caucasica</name>
    <name type="common">Caucasian dwarf goby</name>
    <name type="synonym">Pomatoschistus caucasicus</name>
    <dbReference type="NCBI Taxonomy" id="637954"/>
    <lineage>
        <taxon>Eukaryota</taxon>
        <taxon>Metazoa</taxon>
        <taxon>Chordata</taxon>
        <taxon>Craniata</taxon>
        <taxon>Vertebrata</taxon>
        <taxon>Euteleostomi</taxon>
        <taxon>Actinopterygii</taxon>
        <taxon>Neopterygii</taxon>
        <taxon>Teleostei</taxon>
        <taxon>Neoteleostei</taxon>
        <taxon>Acanthomorphata</taxon>
        <taxon>Gobiaria</taxon>
        <taxon>Gobiiformes</taxon>
        <taxon>Gobioidei</taxon>
        <taxon>Gobiidae</taxon>
        <taxon>Gobiinae</taxon>
        <taxon>Knipowitschia</taxon>
    </lineage>
</organism>
<dbReference type="InterPro" id="IPR007991">
    <property type="entry name" value="RNA_pol_I_trans_ini_fac_RRN3"/>
</dbReference>
<dbReference type="EMBL" id="OZ035827">
    <property type="protein sequence ID" value="CAL1605100.1"/>
    <property type="molecule type" value="Genomic_DNA"/>
</dbReference>
<evidence type="ECO:0000256" key="1">
    <source>
        <dbReference type="ARBA" id="ARBA00010098"/>
    </source>
</evidence>
<dbReference type="Proteomes" id="UP001497482">
    <property type="component" value="Chromosome 5"/>
</dbReference>
<protein>
    <submittedName>
        <fullName evidence="3">Uncharacterized protein</fullName>
    </submittedName>
</protein>
<dbReference type="PANTHER" id="PTHR12790">
    <property type="entry name" value="TRANSCRIPTION INITIATION FACTOR IA RRN3"/>
    <property type="match status" value="1"/>
</dbReference>
<dbReference type="GO" id="GO:0001181">
    <property type="term" value="F:RNA polymerase I general transcription initiation factor activity"/>
    <property type="evidence" value="ECO:0007669"/>
    <property type="project" value="InterPro"/>
</dbReference>
<reference evidence="3 4" key="1">
    <citation type="submission" date="2024-04" db="EMBL/GenBank/DDBJ databases">
        <authorList>
            <person name="Waldvogel A.-M."/>
            <person name="Schoenle A."/>
        </authorList>
    </citation>
    <scope>NUCLEOTIDE SEQUENCE [LARGE SCALE GENOMIC DNA]</scope>
</reference>
<accession>A0AAV2LVK7</accession>
<dbReference type="PANTHER" id="PTHR12790:SF0">
    <property type="entry name" value="RNA POLYMERASE I-SPECIFIC TRANSCRIPTION INITIATION FACTOR RRN3-RELATED"/>
    <property type="match status" value="1"/>
</dbReference>
<dbReference type="GO" id="GO:0006361">
    <property type="term" value="P:transcription initiation at RNA polymerase I promoter"/>
    <property type="evidence" value="ECO:0007669"/>
    <property type="project" value="InterPro"/>
</dbReference>
<gene>
    <name evidence="3" type="ORF">KC01_LOCUS32521</name>
</gene>
<dbReference type="Pfam" id="PF05327">
    <property type="entry name" value="RRN3"/>
    <property type="match status" value="1"/>
</dbReference>
<dbReference type="GO" id="GO:0001042">
    <property type="term" value="F:RNA polymerase I core binding"/>
    <property type="evidence" value="ECO:0007669"/>
    <property type="project" value="TreeGrafter"/>
</dbReference>
<evidence type="ECO:0000256" key="2">
    <source>
        <dbReference type="SAM" id="MobiDB-lite"/>
    </source>
</evidence>
<dbReference type="GO" id="GO:0005634">
    <property type="term" value="C:nucleus"/>
    <property type="evidence" value="ECO:0007669"/>
    <property type="project" value="TreeGrafter"/>
</dbReference>
<keyword evidence="4" id="KW-1185">Reference proteome</keyword>
<dbReference type="AlphaFoldDB" id="A0AAV2LVK7"/>